<dbReference type="eggNOG" id="COG3764">
    <property type="taxonomic scope" value="Bacteria"/>
</dbReference>
<dbReference type="Gene3D" id="2.40.260.10">
    <property type="entry name" value="Sortase"/>
    <property type="match status" value="1"/>
</dbReference>
<accession>A0A1H1SX15</accession>
<evidence type="ECO:0000256" key="4">
    <source>
        <dbReference type="SAM" id="Phobius"/>
    </source>
</evidence>
<evidence type="ECO:0000256" key="1">
    <source>
        <dbReference type="ARBA" id="ARBA00022801"/>
    </source>
</evidence>
<dbReference type="SUPFAM" id="SSF63817">
    <property type="entry name" value="Sortase"/>
    <property type="match status" value="1"/>
</dbReference>
<keyword evidence="4" id="KW-1133">Transmembrane helix</keyword>
<dbReference type="InterPro" id="IPR042003">
    <property type="entry name" value="Sortase_E"/>
</dbReference>
<feature type="region of interest" description="Disordered" evidence="3">
    <location>
        <begin position="1"/>
        <end position="21"/>
    </location>
</feature>
<evidence type="ECO:0000256" key="2">
    <source>
        <dbReference type="PIRSR" id="PIRSR605754-1"/>
    </source>
</evidence>
<proteinExistence type="predicted"/>
<dbReference type="EMBL" id="LT629770">
    <property type="protein sequence ID" value="SDS52256.1"/>
    <property type="molecule type" value="Genomic_DNA"/>
</dbReference>
<name>A0A1H1SX15_9MICO</name>
<evidence type="ECO:0000313" key="5">
    <source>
        <dbReference type="EMBL" id="SDS52256.1"/>
    </source>
</evidence>
<reference evidence="5 6" key="1">
    <citation type="submission" date="2016-10" db="EMBL/GenBank/DDBJ databases">
        <authorList>
            <person name="de Groot N.N."/>
        </authorList>
    </citation>
    <scope>NUCLEOTIDE SEQUENCE [LARGE SCALE GENOMIC DNA]</scope>
    <source>
        <strain evidence="5 6">DSM 15019</strain>
    </source>
</reference>
<keyword evidence="1" id="KW-0378">Hydrolase</keyword>
<dbReference type="NCBIfam" id="TIGR01076">
    <property type="entry name" value="sortase_fam"/>
    <property type="match status" value="1"/>
</dbReference>
<feature type="active site" description="Acyl-thioester intermediate" evidence="2">
    <location>
        <position position="226"/>
    </location>
</feature>
<evidence type="ECO:0000256" key="3">
    <source>
        <dbReference type="SAM" id="MobiDB-lite"/>
    </source>
</evidence>
<dbReference type="InterPro" id="IPR023365">
    <property type="entry name" value="Sortase_dom-sf"/>
</dbReference>
<evidence type="ECO:0000313" key="6">
    <source>
        <dbReference type="Proteomes" id="UP000182126"/>
    </source>
</evidence>
<feature type="region of interest" description="Disordered" evidence="3">
    <location>
        <begin position="248"/>
        <end position="268"/>
    </location>
</feature>
<gene>
    <name evidence="5" type="ORF">SAMN04489809_2040</name>
</gene>
<feature type="transmembrane region" description="Helical" evidence="4">
    <location>
        <begin position="25"/>
        <end position="51"/>
    </location>
</feature>
<dbReference type="Proteomes" id="UP000182126">
    <property type="component" value="Chromosome I"/>
</dbReference>
<dbReference type="GO" id="GO:0016787">
    <property type="term" value="F:hydrolase activity"/>
    <property type="evidence" value="ECO:0007669"/>
    <property type="project" value="UniProtKB-KW"/>
</dbReference>
<sequence length="268" mass="29148">MITPMTASVVPGGRRERRQRPRSRATFASVLGELLLTAGVVVLLFVAWQMWIGDIIIAAQKNEEGAAISQQLAAGEAPELPPLVETDDGETVYEAPVPAAPADGEWFGQMHIPRFGADYNFGIYGGTSRARTLDQKGIGVYTQSKMPGEVGNFSLAGHRTTWGKPFNQLDKLHVGDAIVVETPDGWYTYRFRTLEYVKPTQTDVLADVPQMPEQQTGEQYITLTACSPLYSLAERIVAYGVFESFQPRAEGPPSALTDPPPPPAAPSV</sequence>
<keyword evidence="4" id="KW-0472">Membrane</keyword>
<keyword evidence="4" id="KW-0812">Transmembrane</keyword>
<dbReference type="CDD" id="cd05830">
    <property type="entry name" value="Sortase_E"/>
    <property type="match status" value="1"/>
</dbReference>
<protein>
    <submittedName>
        <fullName evidence="5">Sortase A</fullName>
    </submittedName>
</protein>
<dbReference type="AlphaFoldDB" id="A0A1H1SX15"/>
<feature type="compositionally biased region" description="Pro residues" evidence="3">
    <location>
        <begin position="258"/>
        <end position="268"/>
    </location>
</feature>
<organism evidence="5 6">
    <name type="scientific">Microbacterium paraoxydans</name>
    <dbReference type="NCBI Taxonomy" id="199592"/>
    <lineage>
        <taxon>Bacteria</taxon>
        <taxon>Bacillati</taxon>
        <taxon>Actinomycetota</taxon>
        <taxon>Actinomycetes</taxon>
        <taxon>Micrococcales</taxon>
        <taxon>Microbacteriaceae</taxon>
        <taxon>Microbacterium</taxon>
    </lineage>
</organism>
<dbReference type="InterPro" id="IPR005754">
    <property type="entry name" value="Sortase"/>
</dbReference>
<dbReference type="InterPro" id="IPR053465">
    <property type="entry name" value="Sortase_Class_E"/>
</dbReference>
<dbReference type="Pfam" id="PF04203">
    <property type="entry name" value="Sortase"/>
    <property type="match status" value="1"/>
</dbReference>
<feature type="active site" description="Proton donor/acceptor" evidence="2">
    <location>
        <position position="158"/>
    </location>
</feature>
<dbReference type="NCBIfam" id="NF033747">
    <property type="entry name" value="class_E_sortase"/>
    <property type="match status" value="1"/>
</dbReference>